<proteinExistence type="predicted"/>
<feature type="domain" description="BAR" evidence="1">
    <location>
        <begin position="2"/>
        <end position="188"/>
    </location>
</feature>
<evidence type="ECO:0000313" key="2">
    <source>
        <dbReference type="Proteomes" id="UP000036681"/>
    </source>
</evidence>
<dbReference type="Proteomes" id="UP000036681">
    <property type="component" value="Unplaced"/>
</dbReference>
<protein>
    <submittedName>
        <fullName evidence="3">BAR domain-containing protein</fullName>
    </submittedName>
</protein>
<dbReference type="Pfam" id="PF03114">
    <property type="entry name" value="BAR"/>
    <property type="match status" value="1"/>
</dbReference>
<sequence>MNPEFIELVERYDTYKQCADALIDRLETCLQQDRAVIIKGKVPLPCSEAIVHVDAEPGENPYEKLASSLALFYTHLPTDRHASILAAISASKVLANVQRDFQINGRKAIRHLRRFFAVEYKQCMDERAKLDKSRNHMDHIKHEVKMSKTTEKIEKYATLYEQAVGDFDAQANRVLIKLNQLPSIKLAHERDIIEYWTCLQHFHGESAKAIAAARIQ</sequence>
<accession>A0A0M3I888</accession>
<dbReference type="AlphaFoldDB" id="A0A0M3I888"/>
<dbReference type="InterPro" id="IPR004148">
    <property type="entry name" value="BAR_dom"/>
</dbReference>
<dbReference type="GO" id="GO:0005737">
    <property type="term" value="C:cytoplasm"/>
    <property type="evidence" value="ECO:0007669"/>
    <property type="project" value="InterPro"/>
</dbReference>
<dbReference type="WBParaSite" id="ALUE_0001352601-mRNA-1">
    <property type="protein sequence ID" value="ALUE_0001352601-mRNA-1"/>
    <property type="gene ID" value="ALUE_0001352601"/>
</dbReference>
<dbReference type="Gene3D" id="1.20.1270.60">
    <property type="entry name" value="Arfaptin homology (AH) domain/BAR domain"/>
    <property type="match status" value="1"/>
</dbReference>
<dbReference type="InterPro" id="IPR027267">
    <property type="entry name" value="AH/BAR_dom_sf"/>
</dbReference>
<reference evidence="3" key="1">
    <citation type="submission" date="2017-02" db="UniProtKB">
        <authorList>
            <consortium name="WormBaseParasite"/>
        </authorList>
    </citation>
    <scope>IDENTIFICATION</scope>
</reference>
<keyword evidence="2" id="KW-1185">Reference proteome</keyword>
<evidence type="ECO:0000313" key="3">
    <source>
        <dbReference type="WBParaSite" id="ALUE_0001352601-mRNA-1"/>
    </source>
</evidence>
<dbReference type="SUPFAM" id="SSF103657">
    <property type="entry name" value="BAR/IMD domain-like"/>
    <property type="match status" value="1"/>
</dbReference>
<organism evidence="2 3">
    <name type="scientific">Ascaris lumbricoides</name>
    <name type="common">Giant roundworm</name>
    <dbReference type="NCBI Taxonomy" id="6252"/>
    <lineage>
        <taxon>Eukaryota</taxon>
        <taxon>Metazoa</taxon>
        <taxon>Ecdysozoa</taxon>
        <taxon>Nematoda</taxon>
        <taxon>Chromadorea</taxon>
        <taxon>Rhabditida</taxon>
        <taxon>Spirurina</taxon>
        <taxon>Ascaridomorpha</taxon>
        <taxon>Ascaridoidea</taxon>
        <taxon>Ascarididae</taxon>
        <taxon>Ascaris</taxon>
    </lineage>
</organism>
<name>A0A0M3I888_ASCLU</name>
<evidence type="ECO:0000259" key="1">
    <source>
        <dbReference type="Pfam" id="PF03114"/>
    </source>
</evidence>